<keyword evidence="5" id="KW-1185">Reference proteome</keyword>
<accession>A0ABY4SQD3</accession>
<dbReference type="Proteomes" id="UP001055429">
    <property type="component" value="Chromosome"/>
</dbReference>
<dbReference type="Pfam" id="PF00589">
    <property type="entry name" value="Phage_integrase"/>
    <property type="match status" value="1"/>
</dbReference>
<evidence type="ECO:0000256" key="1">
    <source>
        <dbReference type="ARBA" id="ARBA00022908"/>
    </source>
</evidence>
<dbReference type="InterPro" id="IPR002104">
    <property type="entry name" value="Integrase_catalytic"/>
</dbReference>
<reference evidence="4" key="1">
    <citation type="submission" date="2022-05" db="EMBL/GenBank/DDBJ databases">
        <title>Brevundimonas albigilva TT17 genome sequence.</title>
        <authorList>
            <person name="Lee K."/>
            <person name="Son H."/>
        </authorList>
    </citation>
    <scope>NUCLEOTIDE SEQUENCE</scope>
    <source>
        <strain evidence="4">TT17</strain>
    </source>
</reference>
<evidence type="ECO:0000256" key="2">
    <source>
        <dbReference type="ARBA" id="ARBA00023172"/>
    </source>
</evidence>
<dbReference type="CDD" id="cd00796">
    <property type="entry name" value="INT_Rci_Hp1_C"/>
    <property type="match status" value="1"/>
</dbReference>
<proteinExistence type="predicted"/>
<evidence type="ECO:0000313" key="4">
    <source>
        <dbReference type="EMBL" id="URI15931.1"/>
    </source>
</evidence>
<dbReference type="SUPFAM" id="SSF56349">
    <property type="entry name" value="DNA breaking-rejoining enzymes"/>
    <property type="match status" value="1"/>
</dbReference>
<evidence type="ECO:0000313" key="5">
    <source>
        <dbReference type="Proteomes" id="UP001055429"/>
    </source>
</evidence>
<name>A0ABY4SQD3_9CAUL</name>
<sequence length="347" mass="37953">MAIYAYAFRGGPLVARAEGGSLVAANRAMEEALGEPGVSTKIEESRRPIRRTDDKRFVRGLIYAFKASPEWAKIAPSSQAEYTRYLTSFEGEFGEMTVAAFDHPEAKVALLEWRDQWAAKPRAADYAMQSVGRLFKWARGRGMTQARPTEDVERLYNADRSDVIWTASDLEKLLAVASREIGIAVRLAAETGLRMGDLINLPWGAVGDHGIVWRTSKRGRQVVVPLTPEAKAILSTMPKKALVVLTNSRGKPWTRDGFKTMFGKAKAEAGLTGLHFHDLRGTAATRLFIAGSPKRDIAKIMGWAEAAVDALLTKYVSGDAVALDLLSRMNQKPAAQTDDKPVSSGSS</sequence>
<keyword evidence="1" id="KW-0229">DNA integration</keyword>
<dbReference type="PROSITE" id="PS51898">
    <property type="entry name" value="TYR_RECOMBINASE"/>
    <property type="match status" value="1"/>
</dbReference>
<dbReference type="EMBL" id="CP097649">
    <property type="protein sequence ID" value="URI15931.1"/>
    <property type="molecule type" value="Genomic_DNA"/>
</dbReference>
<dbReference type="InterPro" id="IPR050090">
    <property type="entry name" value="Tyrosine_recombinase_XerCD"/>
</dbReference>
<evidence type="ECO:0000259" key="3">
    <source>
        <dbReference type="PROSITE" id="PS51898"/>
    </source>
</evidence>
<gene>
    <name evidence="4" type="ORF">M8231_02765</name>
</gene>
<dbReference type="InterPro" id="IPR011010">
    <property type="entry name" value="DNA_brk_join_enz"/>
</dbReference>
<dbReference type="RefSeq" id="WP_250202202.1">
    <property type="nucleotide sequence ID" value="NZ_CP097649.1"/>
</dbReference>
<dbReference type="Gene3D" id="1.10.443.10">
    <property type="entry name" value="Intergrase catalytic core"/>
    <property type="match status" value="1"/>
</dbReference>
<organism evidence="4 5">
    <name type="scientific">Brevundimonas albigilva</name>
    <dbReference type="NCBI Taxonomy" id="1312364"/>
    <lineage>
        <taxon>Bacteria</taxon>
        <taxon>Pseudomonadati</taxon>
        <taxon>Pseudomonadota</taxon>
        <taxon>Alphaproteobacteria</taxon>
        <taxon>Caulobacterales</taxon>
        <taxon>Caulobacteraceae</taxon>
        <taxon>Brevundimonas</taxon>
    </lineage>
</organism>
<dbReference type="InterPro" id="IPR013762">
    <property type="entry name" value="Integrase-like_cat_sf"/>
</dbReference>
<feature type="domain" description="Tyr recombinase" evidence="3">
    <location>
        <begin position="160"/>
        <end position="330"/>
    </location>
</feature>
<keyword evidence="2" id="KW-0233">DNA recombination</keyword>
<dbReference type="PANTHER" id="PTHR30349:SF64">
    <property type="entry name" value="PROPHAGE INTEGRASE INTD-RELATED"/>
    <property type="match status" value="1"/>
</dbReference>
<protein>
    <submittedName>
        <fullName evidence="4">Site-specific integrase</fullName>
    </submittedName>
</protein>
<dbReference type="PANTHER" id="PTHR30349">
    <property type="entry name" value="PHAGE INTEGRASE-RELATED"/>
    <property type="match status" value="1"/>
</dbReference>